<protein>
    <submittedName>
        <fullName evidence="2">Uncharacterized protein</fullName>
    </submittedName>
</protein>
<dbReference type="dictyBase" id="DDB_G0273655"/>
<dbReference type="PaxDb" id="44689-DDB0217137"/>
<accession>Q557C5</accession>
<evidence type="ECO:0000313" key="2">
    <source>
        <dbReference type="EMBL" id="EAL70518.1"/>
    </source>
</evidence>
<evidence type="ECO:0000313" key="3">
    <source>
        <dbReference type="EMBL" id="EAL70906.1"/>
    </source>
</evidence>
<dbReference type="GeneID" id="8619069"/>
<reference evidence="2" key="3">
    <citation type="submission" date="2009-08" db="EMBL/GenBank/DDBJ databases">
        <authorList>
            <consortium name="The Dictyostelium discoideum Sequencing Consortium"/>
            <person name="Eichinger L."/>
            <person name="Pachebat J.A."/>
            <person name="Gloeckner G."/>
            <person name="Rajandream M.-A."/>
            <person name="Sucgang R."/>
            <person name="Song J."/>
            <person name="Cox E.C."/>
            <person name="Tunggal B."/>
            <person name="Szafranski K."/>
            <person name="Konfortov B.A."/>
            <person name="Farbrother P."/>
            <person name="Bankier A.T."/>
            <person name="Lehmann R."/>
            <person name="Hamlin N."/>
            <person name="Xu Q."/>
            <person name="Davies R."/>
            <person name="Gaudet P."/>
            <person name="Fey P."/>
            <person name="Pilcher K."/>
            <person name="Chen G."/>
            <person name="Saunders D."/>
            <person name="Sodergren E."/>
            <person name="Davis P."/>
            <person name="Nie X."/>
            <person name="Kerhornou A."/>
            <person name="Hemphill L."/>
            <person name="Bason N."/>
            <person name="Berriman M."/>
            <person name="Desany B."/>
            <person name="Churcher C."/>
            <person name="Cooper J."/>
            <person name="van Driessche N."/>
            <person name="Cronin A."/>
            <person name="Goodhead I."/>
            <person name="Muzny D."/>
            <person name="Hall N."/>
            <person name="Harper D."/>
            <person name="Lindsay R."/>
            <person name="Hauser H."/>
            <person name="James K."/>
            <person name="Quiles M."/>
            <person name="Buchrieser C."/>
            <person name="Wardroper A."/>
            <person name="Thangavelu M."/>
            <person name="Johnson D."/>
            <person name="Knights A."/>
            <person name="Loulseged H."/>
            <person name="Mungall K."/>
            <person name="Price C."/>
            <person name="Ma J."/>
            <person name="Quail M."/>
            <person name="Hernandez J."/>
            <person name="Rabbinowitsch E."/>
            <person name="Steffen D."/>
            <person name="Sanders M."/>
            <person name="Weinstock G."/>
            <person name="Sharp S."/>
            <person name="Just E."/>
            <person name="Shaulsky G."/>
            <person name="Simmonds M."/>
            <person name="Tivey A."/>
            <person name="White B."/>
            <person name="Walker D."/>
            <person name="Woodward J."/>
            <person name="Winckler T."/>
            <person name="Schleicher M."/>
            <person name="Rosenthal A."/>
            <person name="Rivero F."/>
            <person name="Chisholm R.L."/>
            <person name="Gibbs R."/>
            <person name="Loomis W.F."/>
            <person name="Platzer M."/>
            <person name="Kay R.R."/>
            <person name="Williams J."/>
            <person name="Dear P.H."/>
            <person name="Noegel A.A."/>
            <person name="Barrell B."/>
            <person name="Kuspa A."/>
        </authorList>
    </citation>
    <scope>NUCLEOTIDE SEQUENCE</scope>
    <source>
        <strain evidence="2">AX4</strain>
    </source>
</reference>
<feature type="region of interest" description="Disordered" evidence="1">
    <location>
        <begin position="343"/>
        <end position="389"/>
    </location>
</feature>
<keyword evidence="4" id="KW-1185">Reference proteome</keyword>
<dbReference type="HOGENOM" id="CLU_710645_0_0_1"/>
<dbReference type="SMR" id="Q557C5"/>
<reference evidence="2 4" key="2">
    <citation type="journal article" date="2005" name="Nature">
        <title>The genome of the social amoeba Dictyostelium discoideum.</title>
        <authorList>
            <consortium name="The Dictyostelium discoideum Sequencing Consortium"/>
            <person name="Eichinger L."/>
            <person name="Pachebat J.A."/>
            <person name="Glockner G."/>
            <person name="Rajandream M.A."/>
            <person name="Sucgang R."/>
            <person name="Berriman M."/>
            <person name="Song J."/>
            <person name="Olsen R."/>
            <person name="Szafranski K."/>
            <person name="Xu Q."/>
            <person name="Tunggal B."/>
            <person name="Kummerfeld S."/>
            <person name="Madera M."/>
            <person name="Konfortov B.A."/>
            <person name="Rivero F."/>
            <person name="Bankier A.T."/>
            <person name="Lehmann R."/>
            <person name="Hamlin N."/>
            <person name="Davies R."/>
            <person name="Gaudet P."/>
            <person name="Fey P."/>
            <person name="Pilcher K."/>
            <person name="Chen G."/>
            <person name="Saunders D."/>
            <person name="Sodergren E."/>
            <person name="Davis P."/>
            <person name="Kerhornou A."/>
            <person name="Nie X."/>
            <person name="Hall N."/>
            <person name="Anjard C."/>
            <person name="Hemphill L."/>
            <person name="Bason N."/>
            <person name="Farbrother P."/>
            <person name="Desany B."/>
            <person name="Just E."/>
            <person name="Morio T."/>
            <person name="Rost R."/>
            <person name="Churcher C."/>
            <person name="Cooper J."/>
            <person name="Haydock S."/>
            <person name="van Driessche N."/>
            <person name="Cronin A."/>
            <person name="Goodhead I."/>
            <person name="Muzny D."/>
            <person name="Mourier T."/>
            <person name="Pain A."/>
            <person name="Lu M."/>
            <person name="Harper D."/>
            <person name="Lindsay R."/>
            <person name="Hauser H."/>
            <person name="James K."/>
            <person name="Quiles M."/>
            <person name="Madan Babu M."/>
            <person name="Saito T."/>
            <person name="Buchrieser C."/>
            <person name="Wardroper A."/>
            <person name="Felder M."/>
            <person name="Thangavelu M."/>
            <person name="Johnson D."/>
            <person name="Knights A."/>
            <person name="Loulseged H."/>
            <person name="Mungall K."/>
            <person name="Oliver K."/>
            <person name="Price C."/>
            <person name="Quail M.A."/>
            <person name="Urushihara H."/>
            <person name="Hernandez J."/>
            <person name="Rabbinowitsch E."/>
            <person name="Steffen D."/>
            <person name="Sanders M."/>
            <person name="Ma J."/>
            <person name="Kohara Y."/>
            <person name="Sharp S."/>
            <person name="Simmonds M."/>
            <person name="Spiegler S."/>
            <person name="Tivey A."/>
            <person name="Sugano S."/>
            <person name="White B."/>
            <person name="Walker D."/>
            <person name="Woodward J."/>
            <person name="Winckler T."/>
            <person name="Tanaka Y."/>
            <person name="Shaulsky G."/>
            <person name="Schleicher M."/>
            <person name="Weinstock G."/>
            <person name="Rosenthal A."/>
            <person name="Cox E.C."/>
            <person name="Chisholm R.L."/>
            <person name="Gibbs R."/>
            <person name="Loomis W.F."/>
            <person name="Platzer M."/>
            <person name="Kay R.R."/>
            <person name="Williams J."/>
            <person name="Dear P.H."/>
            <person name="Noegel A.A."/>
            <person name="Barrell B."/>
            <person name="Kuspa A."/>
        </authorList>
    </citation>
    <scope>NUCLEOTIDE SEQUENCE [LARGE SCALE GENOMIC DNA]</scope>
    <source>
        <strain evidence="2 4">AX4</strain>
    </source>
</reference>
<dbReference type="GeneID" id="8618908"/>
<dbReference type="RefSeq" id="XP_644806.1">
    <property type="nucleotide sequence ID" value="XM_639714.1"/>
</dbReference>
<proteinExistence type="predicted"/>
<dbReference type="RefSeq" id="XP_644444.1">
    <property type="nucleotide sequence ID" value="XM_639352.1"/>
</dbReference>
<feature type="compositionally biased region" description="Polar residues" evidence="1">
    <location>
        <begin position="197"/>
        <end position="208"/>
    </location>
</feature>
<dbReference type="KEGG" id="ddi:DDB_G0273655"/>
<dbReference type="KEGG" id="ddi:DDB_G0273377"/>
<sequence length="389" mass="43443">MTNTNNYDEEKDEDGENDDLLNYIINGLIFDIDKLEKEIIELQETKTSTTPASTTPTSTTPRSKSSSDLQQSESHQQQQQQPQNKSQTPNYKEELNNVTNLIIQEFEQSKISSLATNNNINNNKRITIPDNHSNNPDKLLEIQLINKIFDISKAFDGKSNNLVSSFQNCTNNNNNNNNNTDNNNNNNISNNNNNNNVPTLQPLSFNNRNNLVNGNISSSSSSNSSNNNIGSSNSNNVTIGSLRDLNKIQPQSLNEFGEWKSLIDEELSDLYTLVKELKRKIPSNTRTTSSNNITDSPVSKGRNKDLYLYNNTFTNILQLKNDLVSMIQSPMFKDNEYNKHNIGSDSYSSNNNSNNNLSNLKDDGTSTNTAGGGSPNKKSVKQLVLLFSP</sequence>
<evidence type="ECO:0000313" key="4">
    <source>
        <dbReference type="Proteomes" id="UP000002195"/>
    </source>
</evidence>
<dbReference type="VEuPathDB" id="AmoebaDB:DDB_G0273655"/>
<name>Q557C5_DICDI</name>
<comment type="caution">
    <text evidence="2">The sequence shown here is derived from an EMBL/GenBank/DDBJ whole genome shotgun (WGS) entry which is preliminary data.</text>
</comment>
<dbReference type="AlphaFoldDB" id="Q557C5"/>
<feature type="compositionally biased region" description="Low complexity" evidence="1">
    <location>
        <begin position="348"/>
        <end position="359"/>
    </location>
</feature>
<feature type="region of interest" description="Disordered" evidence="1">
    <location>
        <begin position="45"/>
        <end position="90"/>
    </location>
</feature>
<dbReference type="EMBL" id="AAFI02000009">
    <property type="protein sequence ID" value="EAL70906.1"/>
    <property type="molecule type" value="Genomic_DNA"/>
</dbReference>
<dbReference type="dictyBase" id="DDB_G0273377"/>
<feature type="compositionally biased region" description="Low complexity" evidence="1">
    <location>
        <begin position="209"/>
        <end position="232"/>
    </location>
</feature>
<feature type="compositionally biased region" description="Low complexity" evidence="1">
    <location>
        <begin position="168"/>
        <end position="196"/>
    </location>
</feature>
<evidence type="ECO:0000256" key="1">
    <source>
        <dbReference type="SAM" id="MobiDB-lite"/>
    </source>
</evidence>
<reference evidence="2 4" key="1">
    <citation type="journal article" date="2002" name="Nature">
        <title>Sequence and analysis of chromosome 2 of Dictyostelium discoideum.</title>
        <authorList>
            <consortium name="Dictyostelium Genome Sequencing Consortium"/>
            <person name="Glockner G."/>
            <person name="Eichinger L."/>
            <person name="Szafranski K."/>
            <person name="Pachebat J.A."/>
            <person name="Bankier A.T."/>
            <person name="Dear P.H."/>
            <person name="Lehmann R."/>
            <person name="Baumgart C."/>
            <person name="Parra G."/>
            <person name="Abril J.F."/>
            <person name="Guigo R."/>
            <person name="Kumpf K."/>
            <person name="Tunggal B."/>
            <person name="Cox E."/>
            <person name="Quail M.A."/>
            <person name="Platzer M."/>
            <person name="Rosenthal A."/>
            <person name="Noegel A.A."/>
        </authorList>
    </citation>
    <scope>NUCLEOTIDE SEQUENCE [LARGE SCALE GENOMIC DNA]</scope>
    <source>
        <strain evidence="2 4">AX4</strain>
    </source>
</reference>
<organism evidence="2 4">
    <name type="scientific">Dictyostelium discoideum</name>
    <name type="common">Social amoeba</name>
    <dbReference type="NCBI Taxonomy" id="44689"/>
    <lineage>
        <taxon>Eukaryota</taxon>
        <taxon>Amoebozoa</taxon>
        <taxon>Evosea</taxon>
        <taxon>Eumycetozoa</taxon>
        <taxon>Dictyostelia</taxon>
        <taxon>Dictyosteliales</taxon>
        <taxon>Dictyosteliaceae</taxon>
        <taxon>Dictyostelium</taxon>
    </lineage>
</organism>
<dbReference type="EMBL" id="AAFI02000011">
    <property type="protein sequence ID" value="EAL70518.1"/>
    <property type="molecule type" value="Genomic_DNA"/>
</dbReference>
<feature type="compositionally biased region" description="Low complexity" evidence="1">
    <location>
        <begin position="45"/>
        <end position="87"/>
    </location>
</feature>
<feature type="region of interest" description="Disordered" evidence="1">
    <location>
        <begin position="167"/>
        <end position="232"/>
    </location>
</feature>
<gene>
    <name evidence="3" type="ORF">DDB_G0273377</name>
    <name evidence="2" type="ORF">DDB_G0273655</name>
</gene>
<dbReference type="Proteomes" id="UP000002195">
    <property type="component" value="Unassembled WGS sequence"/>
</dbReference>